<dbReference type="CDD" id="cd00156">
    <property type="entry name" value="REC"/>
    <property type="match status" value="1"/>
</dbReference>
<keyword evidence="1" id="KW-0597">Phosphoprotein</keyword>
<evidence type="ECO:0000313" key="5">
    <source>
        <dbReference type="EMBL" id="ADN37268.1"/>
    </source>
</evidence>
<dbReference type="eggNOG" id="arCOG02385">
    <property type="taxonomic scope" value="Archaea"/>
</dbReference>
<dbReference type="InterPro" id="IPR013656">
    <property type="entry name" value="PAS_4"/>
</dbReference>
<dbReference type="InterPro" id="IPR052155">
    <property type="entry name" value="Biofilm_reg_signaling"/>
</dbReference>
<dbReference type="OrthoDB" id="8127at2157"/>
<feature type="domain" description="Response regulatory" evidence="2">
    <location>
        <begin position="3"/>
        <end position="118"/>
    </location>
</feature>
<keyword evidence="6" id="KW-1185">Reference proteome</keyword>
<dbReference type="InterPro" id="IPR013767">
    <property type="entry name" value="PAS_fold"/>
</dbReference>
<dbReference type="Pfam" id="PF00989">
    <property type="entry name" value="PAS"/>
    <property type="match status" value="1"/>
</dbReference>
<feature type="domain" description="PAC" evidence="4">
    <location>
        <begin position="207"/>
        <end position="258"/>
    </location>
</feature>
<feature type="domain" description="PAS" evidence="3">
    <location>
        <begin position="134"/>
        <end position="204"/>
    </location>
</feature>
<dbReference type="GO" id="GO:0006355">
    <property type="term" value="P:regulation of DNA-templated transcription"/>
    <property type="evidence" value="ECO:0007669"/>
    <property type="project" value="InterPro"/>
</dbReference>
<reference evidence="5 6" key="1">
    <citation type="journal article" date="2010" name="Stand. Genomic Sci.">
        <title>Complete genome sequence of Methanoplanus petrolearius type strain (SEBR 4847).</title>
        <authorList>
            <person name="Brambilla E."/>
            <person name="Djao O.D."/>
            <person name="Daligault H."/>
            <person name="Lapidus A."/>
            <person name="Lucas S."/>
            <person name="Hammon N."/>
            <person name="Nolan M."/>
            <person name="Tice H."/>
            <person name="Cheng J.F."/>
            <person name="Han C."/>
            <person name="Tapia R."/>
            <person name="Goodwin L."/>
            <person name="Pitluck S."/>
            <person name="Liolios K."/>
            <person name="Ivanova N."/>
            <person name="Mavromatis K."/>
            <person name="Mikhailova N."/>
            <person name="Pati A."/>
            <person name="Chen A."/>
            <person name="Palaniappan K."/>
            <person name="Land M."/>
            <person name="Hauser L."/>
            <person name="Chang Y.J."/>
            <person name="Jeffries C.D."/>
            <person name="Rohde M."/>
            <person name="Spring S."/>
            <person name="Sikorski J."/>
            <person name="Goker M."/>
            <person name="Woyke T."/>
            <person name="Bristow J."/>
            <person name="Eisen J.A."/>
            <person name="Markowitz V."/>
            <person name="Hugenholtz P."/>
            <person name="Kyrpides N.C."/>
            <person name="Klenk H.P."/>
        </authorList>
    </citation>
    <scope>NUCLEOTIDE SEQUENCE [LARGE SCALE GENOMIC DNA]</scope>
    <source>
        <strain evidence="6">DSM 11571 / OCM 486 / SEBR 4847</strain>
    </source>
</reference>
<dbReference type="CDD" id="cd00130">
    <property type="entry name" value="PAS"/>
    <property type="match status" value="3"/>
</dbReference>
<evidence type="ECO:0000259" key="3">
    <source>
        <dbReference type="PROSITE" id="PS50112"/>
    </source>
</evidence>
<dbReference type="SUPFAM" id="SSF55785">
    <property type="entry name" value="PYP-like sensor domain (PAS domain)"/>
    <property type="match status" value="3"/>
</dbReference>
<dbReference type="Pfam" id="PF00072">
    <property type="entry name" value="Response_reg"/>
    <property type="match status" value="1"/>
</dbReference>
<dbReference type="SUPFAM" id="SSF52172">
    <property type="entry name" value="CheY-like"/>
    <property type="match status" value="1"/>
</dbReference>
<dbReference type="InterPro" id="IPR011006">
    <property type="entry name" value="CheY-like_superfamily"/>
</dbReference>
<dbReference type="SMART" id="SM00091">
    <property type="entry name" value="PAS"/>
    <property type="match status" value="3"/>
</dbReference>
<evidence type="ECO:0000259" key="2">
    <source>
        <dbReference type="PROSITE" id="PS50110"/>
    </source>
</evidence>
<dbReference type="InterPro" id="IPR001789">
    <property type="entry name" value="Sig_transdc_resp-reg_receiver"/>
</dbReference>
<dbReference type="NCBIfam" id="TIGR00229">
    <property type="entry name" value="sensory_box"/>
    <property type="match status" value="3"/>
</dbReference>
<dbReference type="PROSITE" id="PS50110">
    <property type="entry name" value="RESPONSE_REGULATORY"/>
    <property type="match status" value="1"/>
</dbReference>
<sequence length="512" mass="56661">MYSVLYVDDEPLLLGITKVYLEKDGDLSVDTVESPEEAISILKDRPYDIVVSDYQMPGMDGIEFLKELRRSGNDIPFIIFTGKGREEVVIEAFESGADSYLQKGGDPKAQFAELVHKIKKSVNGHNAETALAESEMKFRGIVENSPDLIIRRDSEGVAVYVSPSSEKLLGYKPEELIGLHYSEILGPEETERVERHNSILYSGGKPGPIQLKIRKKDGSYADLESSAVFLNGRDASDGVQTISRDISSRREAENSIREKDELYVNLAENVPGMIYVIDEGGRLLYLNNSAASGLGKKKEEVLGKTLFEIFPEEQAEGHMKGVLGVLRSGEPFYREMIESLPTGDFWFSVSLLPLKDHDGISTGVLGVSYDITSRKTTEEALKRSEIQYAETLDAVTDAVFVVDRDLKFLLVNKAFRRLSGELGFEIPDDISGPGMRDLLRFLPPAVFDEYGKFFPDGKTVSGEEEIVLPGGTVVVASTKIPVFSDGDVIRVVTVIHDITRKKEWGRGLKTGA</sequence>
<dbReference type="RefSeq" id="WP_013330441.1">
    <property type="nucleotide sequence ID" value="NC_014507.1"/>
</dbReference>
<dbReference type="KEGG" id="mpi:Mpet_2524"/>
<dbReference type="InterPro" id="IPR000014">
    <property type="entry name" value="PAS"/>
</dbReference>
<evidence type="ECO:0000256" key="1">
    <source>
        <dbReference type="PROSITE-ProRule" id="PRU00169"/>
    </source>
</evidence>
<dbReference type="Pfam" id="PF08448">
    <property type="entry name" value="PAS_4"/>
    <property type="match status" value="2"/>
</dbReference>
<feature type="domain" description="PAC" evidence="4">
    <location>
        <begin position="330"/>
        <end position="383"/>
    </location>
</feature>
<dbReference type="PANTHER" id="PTHR44757">
    <property type="entry name" value="DIGUANYLATE CYCLASE DGCP"/>
    <property type="match status" value="1"/>
</dbReference>
<dbReference type="InterPro" id="IPR001610">
    <property type="entry name" value="PAC"/>
</dbReference>
<dbReference type="eggNOG" id="arCOG06712">
    <property type="taxonomic scope" value="Archaea"/>
</dbReference>
<organism evidence="5 6">
    <name type="scientific">Methanolacinia petrolearia (strain DSM 11571 / OCM 486 / SEBR 4847)</name>
    <name type="common">Methanoplanus petrolearius</name>
    <dbReference type="NCBI Taxonomy" id="679926"/>
    <lineage>
        <taxon>Archaea</taxon>
        <taxon>Methanobacteriati</taxon>
        <taxon>Methanobacteriota</taxon>
        <taxon>Stenosarchaea group</taxon>
        <taxon>Methanomicrobia</taxon>
        <taxon>Methanomicrobiales</taxon>
        <taxon>Methanomicrobiaceae</taxon>
        <taxon>Methanolacinia</taxon>
    </lineage>
</organism>
<feature type="domain" description="PAS" evidence="3">
    <location>
        <begin position="384"/>
        <end position="420"/>
    </location>
</feature>
<proteinExistence type="predicted"/>
<dbReference type="InterPro" id="IPR035965">
    <property type="entry name" value="PAS-like_dom_sf"/>
</dbReference>
<accession>E1RF24</accession>
<dbReference type="GeneID" id="9745017"/>
<protein>
    <submittedName>
        <fullName evidence="5">Putative PAS/PAC sensor protein</fullName>
    </submittedName>
</protein>
<dbReference type="Proteomes" id="UP000006565">
    <property type="component" value="Chromosome"/>
</dbReference>
<evidence type="ECO:0000259" key="4">
    <source>
        <dbReference type="PROSITE" id="PS50113"/>
    </source>
</evidence>
<feature type="domain" description="PAS" evidence="3">
    <location>
        <begin position="259"/>
        <end position="329"/>
    </location>
</feature>
<dbReference type="Gene3D" id="3.40.50.2300">
    <property type="match status" value="1"/>
</dbReference>
<gene>
    <name evidence="5" type="ordered locus">Mpet_2524</name>
</gene>
<dbReference type="InterPro" id="IPR000700">
    <property type="entry name" value="PAS-assoc_C"/>
</dbReference>
<dbReference type="AlphaFoldDB" id="E1RF24"/>
<dbReference type="GO" id="GO:0000160">
    <property type="term" value="P:phosphorelay signal transduction system"/>
    <property type="evidence" value="ECO:0007669"/>
    <property type="project" value="InterPro"/>
</dbReference>
<dbReference type="Gene3D" id="3.30.450.20">
    <property type="entry name" value="PAS domain"/>
    <property type="match status" value="3"/>
</dbReference>
<dbReference type="STRING" id="679926.Mpet_2524"/>
<dbReference type="PROSITE" id="PS50113">
    <property type="entry name" value="PAC"/>
    <property type="match status" value="2"/>
</dbReference>
<feature type="modified residue" description="4-aspartylphosphate" evidence="1">
    <location>
        <position position="53"/>
    </location>
</feature>
<dbReference type="PANTHER" id="PTHR44757:SF2">
    <property type="entry name" value="BIOFILM ARCHITECTURE MAINTENANCE PROTEIN MBAA"/>
    <property type="match status" value="1"/>
</dbReference>
<dbReference type="EMBL" id="CP002117">
    <property type="protein sequence ID" value="ADN37268.1"/>
    <property type="molecule type" value="Genomic_DNA"/>
</dbReference>
<dbReference type="SMART" id="SM00086">
    <property type="entry name" value="PAC"/>
    <property type="match status" value="3"/>
</dbReference>
<dbReference type="PROSITE" id="PS50112">
    <property type="entry name" value="PAS"/>
    <property type="match status" value="3"/>
</dbReference>
<evidence type="ECO:0000313" key="6">
    <source>
        <dbReference type="Proteomes" id="UP000006565"/>
    </source>
</evidence>
<name>E1RF24_METP4</name>
<dbReference type="HOGENOM" id="CLU_000445_114_58_2"/>
<dbReference type="eggNOG" id="arCOG02329">
    <property type="taxonomic scope" value="Archaea"/>
</dbReference>
<dbReference type="SMART" id="SM00448">
    <property type="entry name" value="REC"/>
    <property type="match status" value="1"/>
</dbReference>